<evidence type="ECO:0000313" key="10">
    <source>
        <dbReference type="RefSeq" id="XP_038971330.1"/>
    </source>
</evidence>
<reference evidence="9" key="1">
    <citation type="journal article" date="2019" name="Nat. Commun.">
        <title>Genome-wide association mapping of date palm fruit traits.</title>
        <authorList>
            <person name="Hazzouri K.M."/>
            <person name="Gros-Balthazard M."/>
            <person name="Flowers J.M."/>
            <person name="Copetti D."/>
            <person name="Lemansour A."/>
            <person name="Lebrun M."/>
            <person name="Masmoudi K."/>
            <person name="Ferrand S."/>
            <person name="Dhar M.I."/>
            <person name="Fresquez Z.A."/>
            <person name="Rosas U."/>
            <person name="Zhang J."/>
            <person name="Talag J."/>
            <person name="Lee S."/>
            <person name="Kudrna D."/>
            <person name="Powell R.F."/>
            <person name="Leitch I.J."/>
            <person name="Krueger R.R."/>
            <person name="Wing R.A."/>
            <person name="Amiri K.M.A."/>
            <person name="Purugganan M.D."/>
        </authorList>
    </citation>
    <scope>NUCLEOTIDE SEQUENCE [LARGE SCALE GENOMIC DNA]</scope>
    <source>
        <strain evidence="9">cv. Khalas</strain>
    </source>
</reference>
<comment type="subcellular location">
    <subcellularLocation>
        <location evidence="2 8">Endoplasmic reticulum membrane</location>
        <topology evidence="2 8">Multi-pass membrane protein</topology>
    </subcellularLocation>
</comment>
<comment type="function">
    <text evidence="8">May be involved in the degradation of misfolded endoplasmic reticulum (ER) luminal proteins.</text>
</comment>
<dbReference type="InterPro" id="IPR007599">
    <property type="entry name" value="DER1"/>
</dbReference>
<proteinExistence type="inferred from homology"/>
<evidence type="ECO:0000256" key="3">
    <source>
        <dbReference type="ARBA" id="ARBA00008917"/>
    </source>
</evidence>
<evidence type="ECO:0000256" key="8">
    <source>
        <dbReference type="RuleBase" id="RU363059"/>
    </source>
</evidence>
<dbReference type="GO" id="GO:0005789">
    <property type="term" value="C:endoplasmic reticulum membrane"/>
    <property type="evidence" value="ECO:0007669"/>
    <property type="project" value="UniProtKB-SubCell"/>
</dbReference>
<evidence type="ECO:0000313" key="9">
    <source>
        <dbReference type="Proteomes" id="UP000228380"/>
    </source>
</evidence>
<keyword evidence="7 8" id="KW-0472">Membrane</keyword>
<feature type="transmembrane region" description="Helical" evidence="8">
    <location>
        <begin position="202"/>
        <end position="220"/>
    </location>
</feature>
<dbReference type="PROSITE" id="PS51257">
    <property type="entry name" value="PROKAR_LIPOPROTEIN"/>
    <property type="match status" value="1"/>
</dbReference>
<protein>
    <recommendedName>
        <fullName evidence="8">Derlin</fullName>
    </recommendedName>
</protein>
<evidence type="ECO:0000256" key="6">
    <source>
        <dbReference type="ARBA" id="ARBA00022989"/>
    </source>
</evidence>
<keyword evidence="5 8" id="KW-0256">Endoplasmic reticulum</keyword>
<feature type="transmembrane region" description="Helical" evidence="8">
    <location>
        <begin position="124"/>
        <end position="142"/>
    </location>
</feature>
<organism evidence="9 10">
    <name type="scientific">Phoenix dactylifera</name>
    <name type="common">Date palm</name>
    <dbReference type="NCBI Taxonomy" id="42345"/>
    <lineage>
        <taxon>Eukaryota</taxon>
        <taxon>Viridiplantae</taxon>
        <taxon>Streptophyta</taxon>
        <taxon>Embryophyta</taxon>
        <taxon>Tracheophyta</taxon>
        <taxon>Spermatophyta</taxon>
        <taxon>Magnoliopsida</taxon>
        <taxon>Liliopsida</taxon>
        <taxon>Arecaceae</taxon>
        <taxon>Coryphoideae</taxon>
        <taxon>Phoeniceae</taxon>
        <taxon>Phoenix</taxon>
    </lineage>
</organism>
<evidence type="ECO:0000256" key="5">
    <source>
        <dbReference type="ARBA" id="ARBA00022824"/>
    </source>
</evidence>
<dbReference type="PANTHER" id="PTHR11009">
    <property type="entry name" value="DER1-LIKE PROTEIN, DERLIN"/>
    <property type="match status" value="1"/>
</dbReference>
<comment type="caution">
    <text evidence="8">Lacks conserved residue(s) required for the propagation of feature annotation.</text>
</comment>
<name>A0A8B8ZB78_PHODC</name>
<dbReference type="GeneID" id="103717287"/>
<dbReference type="GO" id="GO:0006950">
    <property type="term" value="P:response to stress"/>
    <property type="evidence" value="ECO:0007669"/>
    <property type="project" value="UniProtKB-ARBA"/>
</dbReference>
<keyword evidence="9" id="KW-1185">Reference proteome</keyword>
<dbReference type="Pfam" id="PF04511">
    <property type="entry name" value="DER1"/>
    <property type="match status" value="1"/>
</dbReference>
<keyword evidence="6 8" id="KW-1133">Transmembrane helix</keyword>
<gene>
    <name evidence="10" type="primary">LOC103717287</name>
</gene>
<evidence type="ECO:0000256" key="4">
    <source>
        <dbReference type="ARBA" id="ARBA00022692"/>
    </source>
</evidence>
<dbReference type="SUPFAM" id="SSF144091">
    <property type="entry name" value="Rhomboid-like"/>
    <property type="match status" value="1"/>
</dbReference>
<evidence type="ECO:0000256" key="7">
    <source>
        <dbReference type="ARBA" id="ARBA00023136"/>
    </source>
</evidence>
<dbReference type="RefSeq" id="XP_038971330.1">
    <property type="nucleotide sequence ID" value="XM_039115402.1"/>
</dbReference>
<sequence length="269" mass="31102">MGKELLYYLINTELKIIEHWRTFGSLTIFIGCHFRYYRSLPPVTKAYGVFCLMTSAACRLHLLNARYILLFYDLVLKQFQVWRLVTNFFFLGPFSIYFGLRFLMLARYGVLLEKGAFKQRTADFLWMMIFGALSLLVIGLIPQFHFPYMGPSLVFMMLYVWSREVPDSQISIAGLVTIKGVYLPWAMLVLDLIFNNPLVPDILGILAGHLYYFLAVLYPLSGGKNILKTPLWVHKLVAYWGEGAQMNSPVQPNRHAGVAFRGRSYRLNR</sequence>
<accession>A0A8B8ZB78</accession>
<dbReference type="OrthoDB" id="1716531at2759"/>
<dbReference type="InterPro" id="IPR035952">
    <property type="entry name" value="Rhomboid-like_sf"/>
</dbReference>
<evidence type="ECO:0000256" key="2">
    <source>
        <dbReference type="ARBA" id="ARBA00004477"/>
    </source>
</evidence>
<reference evidence="10" key="2">
    <citation type="submission" date="2025-08" db="UniProtKB">
        <authorList>
            <consortium name="RefSeq"/>
        </authorList>
    </citation>
    <scope>IDENTIFICATION</scope>
    <source>
        <tissue evidence="10">Young leaves</tissue>
    </source>
</reference>
<evidence type="ECO:0000256" key="1">
    <source>
        <dbReference type="ARBA" id="ARBA00003292"/>
    </source>
</evidence>
<keyword evidence="4 8" id="KW-0812">Transmembrane</keyword>
<comment type="function">
    <text evidence="1">May be involved in the degradation process of specific misfolded endoplasmic reticulum (ER) luminal proteins.</text>
</comment>
<dbReference type="AlphaFoldDB" id="A0A8B8ZB78"/>
<feature type="transmembrane region" description="Helical" evidence="8">
    <location>
        <begin position="81"/>
        <end position="103"/>
    </location>
</feature>
<comment type="similarity">
    <text evidence="3 8">Belongs to the derlin family.</text>
</comment>
<dbReference type="Proteomes" id="UP000228380">
    <property type="component" value="Chromosome 2"/>
</dbReference>